<feature type="transmembrane region" description="Helical" evidence="1">
    <location>
        <begin position="54"/>
        <end position="75"/>
    </location>
</feature>
<name>A0A653AGF0_9BACT</name>
<gene>
    <name evidence="2" type="ORF">TRIP_D410027</name>
</gene>
<organism evidence="2">
    <name type="scientific">uncultured Paludibacter sp</name>
    <dbReference type="NCBI Taxonomy" id="497635"/>
    <lineage>
        <taxon>Bacteria</taxon>
        <taxon>Pseudomonadati</taxon>
        <taxon>Bacteroidota</taxon>
        <taxon>Bacteroidia</taxon>
        <taxon>Bacteroidales</taxon>
        <taxon>Paludibacteraceae</taxon>
        <taxon>Paludibacter</taxon>
        <taxon>environmental samples</taxon>
    </lineage>
</organism>
<evidence type="ECO:0008006" key="3">
    <source>
        <dbReference type="Google" id="ProtNLM"/>
    </source>
</evidence>
<feature type="transmembrane region" description="Helical" evidence="1">
    <location>
        <begin position="12"/>
        <end position="34"/>
    </location>
</feature>
<keyword evidence="1" id="KW-0472">Membrane</keyword>
<feature type="transmembrane region" description="Helical" evidence="1">
    <location>
        <begin position="257"/>
        <end position="275"/>
    </location>
</feature>
<accession>A0A653AGF0</accession>
<dbReference type="EMBL" id="UPXZ01000036">
    <property type="protein sequence ID" value="VBB46764.1"/>
    <property type="molecule type" value="Genomic_DNA"/>
</dbReference>
<dbReference type="AlphaFoldDB" id="A0A653AGF0"/>
<evidence type="ECO:0000313" key="2">
    <source>
        <dbReference type="EMBL" id="VBB46764.1"/>
    </source>
</evidence>
<proteinExistence type="predicted"/>
<feature type="transmembrane region" description="Helical" evidence="1">
    <location>
        <begin position="138"/>
        <end position="164"/>
    </location>
</feature>
<keyword evidence="1" id="KW-0812">Transmembrane</keyword>
<sequence>MKINLQKIIVPNPFVTIFTFVASVALWLFFYFAYSVSLSANGSVTHVAEKVISSSSLMAHLITLAVAVFISLLLAQINNRYAYINTRTFLPTFFFLLLSVFWIDTHGNYLAYLAALSVMFAIYLFFNNYANENGTEIAFLGFIFLSLSVLILPEYILLLPFVWIGFYQLKCLSFRTFFASLLGFLVPWLAVYGWIYFTTKALDYYPDFLGVFNRLSIISFTNLPTLIYGIVMSAIFLILTVGAGSNINRESIKTRRLLFFFRIIGFGLILLMIFFCVDFVSYLPLGAAFFAVLAAYTFTYQRTLFYSVLFIFLFLIVGLFTFYQILF</sequence>
<keyword evidence="1" id="KW-1133">Transmembrane helix</keyword>
<feature type="transmembrane region" description="Helical" evidence="1">
    <location>
        <begin position="226"/>
        <end position="245"/>
    </location>
</feature>
<evidence type="ECO:0000256" key="1">
    <source>
        <dbReference type="SAM" id="Phobius"/>
    </source>
</evidence>
<feature type="transmembrane region" description="Helical" evidence="1">
    <location>
        <begin position="109"/>
        <end position="126"/>
    </location>
</feature>
<feature type="transmembrane region" description="Helical" evidence="1">
    <location>
        <begin position="305"/>
        <end position="326"/>
    </location>
</feature>
<reference evidence="2" key="1">
    <citation type="submission" date="2018-07" db="EMBL/GenBank/DDBJ databases">
        <authorList>
            <consortium name="Genoscope - CEA"/>
            <person name="William W."/>
        </authorList>
    </citation>
    <scope>NUCLEOTIDE SEQUENCE</scope>
    <source>
        <strain evidence="2">IK1</strain>
    </source>
</reference>
<feature type="transmembrane region" description="Helical" evidence="1">
    <location>
        <begin position="82"/>
        <end position="103"/>
    </location>
</feature>
<protein>
    <recommendedName>
        <fullName evidence="3">Transmembrane protein</fullName>
    </recommendedName>
</protein>
<feature type="transmembrane region" description="Helical" evidence="1">
    <location>
        <begin position="176"/>
        <end position="197"/>
    </location>
</feature>